<protein>
    <submittedName>
        <fullName evidence="3">Uncharacterized protein</fullName>
    </submittedName>
</protein>
<feature type="chain" id="PRO_5046392848" evidence="2">
    <location>
        <begin position="28"/>
        <end position="358"/>
    </location>
</feature>
<evidence type="ECO:0000313" key="4">
    <source>
        <dbReference type="Proteomes" id="UP001233673"/>
    </source>
</evidence>
<evidence type="ECO:0000313" key="3">
    <source>
        <dbReference type="EMBL" id="MDP5182343.1"/>
    </source>
</evidence>
<keyword evidence="2" id="KW-0732">Signal</keyword>
<gene>
    <name evidence="3" type="ORF">QOZ88_06810</name>
</gene>
<feature type="transmembrane region" description="Helical" evidence="1">
    <location>
        <begin position="276"/>
        <end position="294"/>
    </location>
</feature>
<proteinExistence type="predicted"/>
<keyword evidence="4" id="KW-1185">Reference proteome</keyword>
<evidence type="ECO:0000256" key="1">
    <source>
        <dbReference type="SAM" id="Phobius"/>
    </source>
</evidence>
<feature type="signal peptide" evidence="2">
    <location>
        <begin position="1"/>
        <end position="27"/>
    </location>
</feature>
<dbReference type="RefSeq" id="WP_305999036.1">
    <property type="nucleotide sequence ID" value="NZ_JASNFN010000004.1"/>
</dbReference>
<keyword evidence="1" id="KW-1133">Transmembrane helix</keyword>
<evidence type="ECO:0000256" key="2">
    <source>
        <dbReference type="SAM" id="SignalP"/>
    </source>
</evidence>
<sequence>MSRGLGRLLAVLAAVVAILALAGPASAHVGGEAAGSDFDARVLQVTPQLPGVSVRSLQFGDELELVNTTDVEVLVPGYSDEPYLRIGPDGVWRNANSPATWINLDRYGRTALPASADAGAVPDWEQVSTQPSYVWHDHRTHWMSEGVLPPQVAADPGREHVVSEWVVPLRHGSTEVEVAGVLTWSPPPPPWVVWLPVAALVLAAAAAGLLARTPLPLGALLGVGALAAVWHAVATPEPPVTVGSHAGAVVSALLPAGATLLCAVLGLRAAWLGRGAMTGLLAVVTGWLLLVQGLPDVDVLWSANVLSAGPQPLARVAVTVLASLGVGLLVGGIAAVRRFRETPAAPAGTAAGRAMPAA</sequence>
<feature type="transmembrane region" description="Helical" evidence="1">
    <location>
        <begin position="314"/>
        <end position="336"/>
    </location>
</feature>
<dbReference type="EMBL" id="JASNFN010000004">
    <property type="protein sequence ID" value="MDP5182343.1"/>
    <property type="molecule type" value="Genomic_DNA"/>
</dbReference>
<reference evidence="4" key="1">
    <citation type="submission" date="2023-05" db="EMBL/GenBank/DDBJ databases">
        <title>Draft genome of Pseudofrankia sp. BMG5.37.</title>
        <authorList>
            <person name="Gtari M."/>
            <person name="Ghodhbane F."/>
            <person name="Sbissi I."/>
        </authorList>
    </citation>
    <scope>NUCLEOTIDE SEQUENCE [LARGE SCALE GENOMIC DNA]</scope>
    <source>
        <strain evidence="4">BMG 814</strain>
    </source>
</reference>
<accession>A0ABT9I9U2</accession>
<feature type="transmembrane region" description="Helical" evidence="1">
    <location>
        <begin position="246"/>
        <end position="267"/>
    </location>
</feature>
<comment type="caution">
    <text evidence="3">The sequence shown here is derived from an EMBL/GenBank/DDBJ whole genome shotgun (WGS) entry which is preliminary data.</text>
</comment>
<keyword evidence="1" id="KW-0812">Transmembrane</keyword>
<organism evidence="3 4">
    <name type="scientific">Blastococcus carthaginiensis</name>
    <dbReference type="NCBI Taxonomy" id="3050034"/>
    <lineage>
        <taxon>Bacteria</taxon>
        <taxon>Bacillati</taxon>
        <taxon>Actinomycetota</taxon>
        <taxon>Actinomycetes</taxon>
        <taxon>Geodermatophilales</taxon>
        <taxon>Geodermatophilaceae</taxon>
        <taxon>Blastococcus</taxon>
    </lineage>
</organism>
<feature type="transmembrane region" description="Helical" evidence="1">
    <location>
        <begin position="191"/>
        <end position="210"/>
    </location>
</feature>
<keyword evidence="1" id="KW-0472">Membrane</keyword>
<dbReference type="Proteomes" id="UP001233673">
    <property type="component" value="Unassembled WGS sequence"/>
</dbReference>
<feature type="transmembrane region" description="Helical" evidence="1">
    <location>
        <begin position="217"/>
        <end position="234"/>
    </location>
</feature>
<name>A0ABT9I9U2_9ACTN</name>